<dbReference type="AlphaFoldDB" id="A0AA47MZI1"/>
<accession>A0AA47MZI1</accession>
<evidence type="ECO:0000256" key="2">
    <source>
        <dbReference type="RuleBase" id="RU004439"/>
    </source>
</evidence>
<comment type="caution">
    <text evidence="7">The sequence shown here is derived from an EMBL/GenBank/DDBJ whole genome shotgun (WGS) entry which is preliminary data.</text>
</comment>
<dbReference type="SMART" id="SM00407">
    <property type="entry name" value="IGc1"/>
    <property type="match status" value="3"/>
</dbReference>
<keyword evidence="8" id="KW-1185">Reference proteome</keyword>
<name>A0AA47MZI1_MERPO</name>
<dbReference type="Gene3D" id="3.30.500.10">
    <property type="entry name" value="MHC class I-like antigen recognition-like"/>
    <property type="match status" value="3"/>
</dbReference>
<dbReference type="InterPro" id="IPR013783">
    <property type="entry name" value="Ig-like_fold"/>
</dbReference>
<feature type="region of interest" description="Disordered" evidence="3">
    <location>
        <begin position="348"/>
        <end position="369"/>
    </location>
</feature>
<feature type="domain" description="Ig-like" evidence="6">
    <location>
        <begin position="580"/>
        <end position="656"/>
    </location>
</feature>
<evidence type="ECO:0000256" key="5">
    <source>
        <dbReference type="SAM" id="SignalP"/>
    </source>
</evidence>
<feature type="transmembrane region" description="Helical" evidence="4">
    <location>
        <begin position="321"/>
        <end position="342"/>
    </location>
</feature>
<reference evidence="7" key="1">
    <citation type="journal article" date="2023" name="Front. Mar. Sci.">
        <title>A new Merluccius polli reference genome to investigate the effects of global change in West African waters.</title>
        <authorList>
            <person name="Mateo J.L."/>
            <person name="Blanco-Fernandez C."/>
            <person name="Garcia-Vazquez E."/>
            <person name="Machado-Schiaffino G."/>
        </authorList>
    </citation>
    <scope>NUCLEOTIDE SEQUENCE</scope>
    <source>
        <strain evidence="7">C29</strain>
        <tissue evidence="7">Fin</tissue>
    </source>
</reference>
<dbReference type="GO" id="GO:0009897">
    <property type="term" value="C:external side of plasma membrane"/>
    <property type="evidence" value="ECO:0007669"/>
    <property type="project" value="TreeGrafter"/>
</dbReference>
<dbReference type="GO" id="GO:0005615">
    <property type="term" value="C:extracellular space"/>
    <property type="evidence" value="ECO:0007669"/>
    <property type="project" value="TreeGrafter"/>
</dbReference>
<dbReference type="PRINTS" id="PR01638">
    <property type="entry name" value="MHCCLASSI"/>
</dbReference>
<dbReference type="Gene3D" id="2.60.40.10">
    <property type="entry name" value="Immunoglobulins"/>
    <property type="match status" value="3"/>
</dbReference>
<comment type="similarity">
    <text evidence="2">Belongs to the MHC class I family.</text>
</comment>
<dbReference type="EMBL" id="JAOPHQ010001874">
    <property type="protein sequence ID" value="KAK0149080.1"/>
    <property type="molecule type" value="Genomic_DNA"/>
</dbReference>
<feature type="transmembrane region" description="Helical" evidence="4">
    <location>
        <begin position="696"/>
        <end position="716"/>
    </location>
</feature>
<proteinExistence type="inferred from homology"/>
<organism evidence="7 8">
    <name type="scientific">Merluccius polli</name>
    <name type="common">Benguela hake</name>
    <name type="synonym">Merluccius cadenati</name>
    <dbReference type="NCBI Taxonomy" id="89951"/>
    <lineage>
        <taxon>Eukaryota</taxon>
        <taxon>Metazoa</taxon>
        <taxon>Chordata</taxon>
        <taxon>Craniata</taxon>
        <taxon>Vertebrata</taxon>
        <taxon>Euteleostomi</taxon>
        <taxon>Actinopterygii</taxon>
        <taxon>Neopterygii</taxon>
        <taxon>Teleostei</taxon>
        <taxon>Neoteleostei</taxon>
        <taxon>Acanthomorphata</taxon>
        <taxon>Zeiogadaria</taxon>
        <taxon>Gadariae</taxon>
        <taxon>Gadiformes</taxon>
        <taxon>Gadoidei</taxon>
        <taxon>Merlucciidae</taxon>
        <taxon>Merluccius</taxon>
    </lineage>
</organism>
<protein>
    <submittedName>
        <fullName evidence="7">Major histocompatibility complex class I-related gene protein</fullName>
    </submittedName>
</protein>
<feature type="chain" id="PRO_5041202939" evidence="5">
    <location>
        <begin position="21"/>
        <end position="1100"/>
    </location>
</feature>
<feature type="domain" description="Ig-like" evidence="6">
    <location>
        <begin position="205"/>
        <end position="291"/>
    </location>
</feature>
<evidence type="ECO:0000256" key="1">
    <source>
        <dbReference type="ARBA" id="ARBA00023180"/>
    </source>
</evidence>
<dbReference type="Proteomes" id="UP001174136">
    <property type="component" value="Unassembled WGS sequence"/>
</dbReference>
<dbReference type="InterPro" id="IPR003597">
    <property type="entry name" value="Ig_C1-set"/>
</dbReference>
<evidence type="ECO:0000259" key="6">
    <source>
        <dbReference type="PROSITE" id="PS50835"/>
    </source>
</evidence>
<evidence type="ECO:0000256" key="4">
    <source>
        <dbReference type="SAM" id="Phobius"/>
    </source>
</evidence>
<keyword evidence="4" id="KW-0472">Membrane</keyword>
<evidence type="ECO:0000313" key="7">
    <source>
        <dbReference type="EMBL" id="KAK0149080.1"/>
    </source>
</evidence>
<dbReference type="InterPro" id="IPR050208">
    <property type="entry name" value="MHC_class-I_related"/>
</dbReference>
<dbReference type="Pfam" id="PF07654">
    <property type="entry name" value="C1-set"/>
    <property type="match status" value="3"/>
</dbReference>
<feature type="transmembrane region" description="Helical" evidence="4">
    <location>
        <begin position="380"/>
        <end position="404"/>
    </location>
</feature>
<dbReference type="SUPFAM" id="SSF48726">
    <property type="entry name" value="Immunoglobulin"/>
    <property type="match status" value="3"/>
</dbReference>
<dbReference type="PANTHER" id="PTHR16675:SF237">
    <property type="entry name" value="MHC CLASS I ANTIGEN TRANSCRIPT VARIANT 1-RELATED"/>
    <property type="match status" value="1"/>
</dbReference>
<dbReference type="InterPro" id="IPR011162">
    <property type="entry name" value="MHC_I/II-like_Ag-recog"/>
</dbReference>
<dbReference type="Pfam" id="PF00129">
    <property type="entry name" value="MHC_I"/>
    <property type="match status" value="3"/>
</dbReference>
<keyword evidence="4" id="KW-0812">Transmembrane</keyword>
<dbReference type="FunFam" id="3.30.500.10:FF:000001">
    <property type="entry name" value="H-2 class I histocompatibility antigen, alpha chain"/>
    <property type="match status" value="3"/>
</dbReference>
<feature type="transmembrane region" description="Helical" evidence="4">
    <location>
        <begin position="1070"/>
        <end position="1094"/>
    </location>
</feature>
<dbReference type="InterPro" id="IPR001039">
    <property type="entry name" value="MHC_I_a_a1/a2"/>
</dbReference>
<dbReference type="SUPFAM" id="SSF54452">
    <property type="entry name" value="MHC antigen-recognition domain"/>
    <property type="match status" value="3"/>
</dbReference>
<dbReference type="InterPro" id="IPR037055">
    <property type="entry name" value="MHC_I-like_Ag-recog_sf"/>
</dbReference>
<gene>
    <name evidence="7" type="primary">MR1_6</name>
    <name evidence="7" type="ORF">N1851_010402</name>
</gene>
<dbReference type="InterPro" id="IPR036179">
    <property type="entry name" value="Ig-like_dom_sf"/>
</dbReference>
<feature type="signal peptide" evidence="5">
    <location>
        <begin position="1"/>
        <end position="20"/>
    </location>
</feature>
<dbReference type="PROSITE" id="PS50835">
    <property type="entry name" value="IG_LIKE"/>
    <property type="match status" value="3"/>
</dbReference>
<sequence>MEMKALIGLLLLVGFHGVSPVLHSLKLFFTASSGVSNFPEFVVVGMVDELQFYHYDSNSQKAEPKQSWMDRFTRDEPDYLEGNTRILQGHQQVAKVDIETLKNRFNQTGGAHIVQRMSGCEWDDEDDTTDGYEQYGYDGEDFIVLDLKNLRWIAPTPQAFITKLKWDQNRALLQYLKNYYTKVCVDELKKLLAYGKSTLQRTERPEVSLLQRRPSSPVVCHATGFYPDRVVVFWRRDGEELYEHVDHGEVLPNPDGTFQVSVDLDLASVPREDWRRYECVVQVKGIEDILTPLDPARVRTNWGKTGPGGDGGVKSDITTPIIIVCVVLLLAAAAAAAGVFVYKKRNGSHSRSESSEEPNPAPEVQPLNTLSSSNSMEMKALIGLLLLVGFHGVSPVIHSLKYFYTGSSGVSNFPEFVAVGMVDELQFYHYDSNSQKVELKQSWMDQLTRDEPDLLEENTRILQRNQQVYKVSIETLKNRFNQTGGAHIVQEMYGCEWDDEDDTTDGYEQHGYDGEDFLVLDLKNLRWIAPTPQAFITKLRQDQNRAMLQYLKNYYTKECVDELKKLLAYGKSTLQRTERPEVSLLQRRPSSPVVCHATGFYPDRVVVFWRRDGEELYEHVDHGEVLPNPDGTFQVSVDLDLASVPREDWRRYECVVRLKGIEDILTPLDPARVRTNWGKTGPGGDGGVKSDITTPIIIVCVVLLLAAAAAAGVFVYKKRNGSHSRSESSEEPNPAPEVQPLNTLSSSNSMEMKALIGLLLLVGFHGVSPVLHSLKVFYTASSGVSNFPEFVVVGMVDELQFYHYDSNSQKVEPKQSWMDQFTRDDPDYLERETRILQVNQQVNKFNIENLKNRFNQTGGAHIVQYMFGCEWDDEDDTTDGYEQYGYDGEDFIVLDLKNLRWIAPTPQAFISKLRMDQDRAVLQYQKYYYTKECVDDLKKLLAYGKSTLQRTERPEVSLLQRRPSSPVVCHATGFYPDRVVVFWRRDGEELYEHVDHGEVLPNPDGTFQVSVDLDLASVPREDWRRYECVVRLKGIEDILTPLDPARVRTNWGKTGPGGDGGVESDITTPIIIVCVVLLLAAAAAAAAAAGVFVYKKRNGE</sequence>
<evidence type="ECO:0000256" key="3">
    <source>
        <dbReference type="SAM" id="MobiDB-lite"/>
    </source>
</evidence>
<dbReference type="InterPro" id="IPR011161">
    <property type="entry name" value="MHC_I-like_Ag-recog"/>
</dbReference>
<feature type="region of interest" description="Disordered" evidence="3">
    <location>
        <begin position="722"/>
        <end position="743"/>
    </location>
</feature>
<dbReference type="GO" id="GO:0006955">
    <property type="term" value="P:immune response"/>
    <property type="evidence" value="ECO:0007669"/>
    <property type="project" value="TreeGrafter"/>
</dbReference>
<keyword evidence="4" id="KW-1133">Transmembrane helix</keyword>
<dbReference type="PANTHER" id="PTHR16675">
    <property type="entry name" value="MHC CLASS I-RELATED"/>
    <property type="match status" value="1"/>
</dbReference>
<feature type="domain" description="Ig-like" evidence="6">
    <location>
        <begin position="954"/>
        <end position="1030"/>
    </location>
</feature>
<keyword evidence="5" id="KW-0732">Signal</keyword>
<evidence type="ECO:0000313" key="8">
    <source>
        <dbReference type="Proteomes" id="UP001174136"/>
    </source>
</evidence>
<dbReference type="InterPro" id="IPR007110">
    <property type="entry name" value="Ig-like_dom"/>
</dbReference>
<keyword evidence="1" id="KW-0325">Glycoprotein</keyword>